<evidence type="ECO:0000313" key="5">
    <source>
        <dbReference type="Proteomes" id="UP001642409"/>
    </source>
</evidence>
<dbReference type="AlphaFoldDB" id="A0AA86NEG6"/>
<dbReference type="InterPro" id="IPR050836">
    <property type="entry name" value="SDS22/Internalin_LRR"/>
</dbReference>
<dbReference type="InterPro" id="IPR032675">
    <property type="entry name" value="LRR_dom_sf"/>
</dbReference>
<reference evidence="3" key="1">
    <citation type="submission" date="2023-06" db="EMBL/GenBank/DDBJ databases">
        <authorList>
            <person name="Kurt Z."/>
        </authorList>
    </citation>
    <scope>NUCLEOTIDE SEQUENCE</scope>
</reference>
<dbReference type="PROSITE" id="PS51450">
    <property type="entry name" value="LRR"/>
    <property type="match status" value="5"/>
</dbReference>
<dbReference type="InterPro" id="IPR025875">
    <property type="entry name" value="Leu-rich_rpt_4"/>
</dbReference>
<reference evidence="4 5" key="2">
    <citation type="submission" date="2024-07" db="EMBL/GenBank/DDBJ databases">
        <authorList>
            <person name="Akdeniz Z."/>
        </authorList>
    </citation>
    <scope>NUCLEOTIDE SEQUENCE [LARGE SCALE GENOMIC DNA]</scope>
</reference>
<dbReference type="SMART" id="SM00365">
    <property type="entry name" value="LRR_SD22"/>
    <property type="match status" value="4"/>
</dbReference>
<organism evidence="3">
    <name type="scientific">Hexamita inflata</name>
    <dbReference type="NCBI Taxonomy" id="28002"/>
    <lineage>
        <taxon>Eukaryota</taxon>
        <taxon>Metamonada</taxon>
        <taxon>Diplomonadida</taxon>
        <taxon>Hexamitidae</taxon>
        <taxon>Hexamitinae</taxon>
        <taxon>Hexamita</taxon>
    </lineage>
</organism>
<accession>A0AA86NEG6</accession>
<dbReference type="Gene3D" id="3.80.10.10">
    <property type="entry name" value="Ribonuclease Inhibitor"/>
    <property type="match status" value="2"/>
</dbReference>
<dbReference type="InterPro" id="IPR001611">
    <property type="entry name" value="Leu-rich_rpt"/>
</dbReference>
<protein>
    <submittedName>
        <fullName evidence="3">Leucine-rich repeat domain-containing protein</fullName>
    </submittedName>
    <submittedName>
        <fullName evidence="4">Leucine-rich_repeat domain-containing protein</fullName>
    </submittedName>
</protein>
<dbReference type="PANTHER" id="PTHR46652">
    <property type="entry name" value="LEUCINE-RICH REPEAT AND IQ DOMAIN-CONTAINING PROTEIN 1-RELATED"/>
    <property type="match status" value="1"/>
</dbReference>
<dbReference type="Pfam" id="PF12799">
    <property type="entry name" value="LRR_4"/>
    <property type="match status" value="2"/>
</dbReference>
<dbReference type="EMBL" id="CAXDID020000215">
    <property type="protein sequence ID" value="CAL6057611.1"/>
    <property type="molecule type" value="Genomic_DNA"/>
</dbReference>
<dbReference type="Proteomes" id="UP001642409">
    <property type="component" value="Unassembled WGS sequence"/>
</dbReference>
<comment type="caution">
    <text evidence="3">The sequence shown here is derived from an EMBL/GenBank/DDBJ whole genome shotgun (WGS) entry which is preliminary data.</text>
</comment>
<dbReference type="PANTHER" id="PTHR46652:SF3">
    <property type="entry name" value="LEUCINE-RICH REPEAT-CONTAINING PROTEIN 9"/>
    <property type="match status" value="1"/>
</dbReference>
<proteinExistence type="predicted"/>
<evidence type="ECO:0000256" key="1">
    <source>
        <dbReference type="ARBA" id="ARBA00022614"/>
    </source>
</evidence>
<keyword evidence="2" id="KW-0677">Repeat</keyword>
<evidence type="ECO:0000313" key="4">
    <source>
        <dbReference type="EMBL" id="CAL6057611.1"/>
    </source>
</evidence>
<evidence type="ECO:0000256" key="2">
    <source>
        <dbReference type="ARBA" id="ARBA00022737"/>
    </source>
</evidence>
<keyword evidence="1" id="KW-0433">Leucine-rich repeat</keyword>
<keyword evidence="5" id="KW-1185">Reference proteome</keyword>
<name>A0AA86NEG6_9EUKA</name>
<dbReference type="EMBL" id="CATOUU010000137">
    <property type="protein sequence ID" value="CAI9917658.1"/>
    <property type="molecule type" value="Genomic_DNA"/>
</dbReference>
<evidence type="ECO:0000313" key="3">
    <source>
        <dbReference type="EMBL" id="CAI9917658.1"/>
    </source>
</evidence>
<dbReference type="SUPFAM" id="SSF52058">
    <property type="entry name" value="L domain-like"/>
    <property type="match status" value="1"/>
</dbReference>
<gene>
    <name evidence="4" type="ORF">HINF_LOCUS47589</name>
    <name evidence="3" type="ORF">HINF_LOCUS5303</name>
</gene>
<sequence length="331" mass="38718">MKQLNILTIRNAWARNVKEAFQLNLIELDLTNNGINDVQGLQQMKSLRLLCLKKNPMRHQIQVIYNLLNLVKLDISETHTTNISGIHVLKELHELRVSSNYIYDFSVLKQMNLTVLEASNNHIVDISFVKHMKQLQILNLNKNKIESVDDLKFLVNITRLHLNSNKIEDITCLSKLKDLRELHLFNNRIVDISVVRNFRKLVILDVSKNKVINIDALKNLYLVKLNVSHNYIFDFSPLQYRTFANTFHYKLFKQQQASIIAQQQAKCIKCVNCSQLRLADAVSRKISFKSSQKEFELKETVLNPRFCETIVKLQNTILQYLQPLQEEDEFQ</sequence>